<proteinExistence type="predicted"/>
<accession>A0A117LFP8</accession>
<reference evidence="3" key="1">
    <citation type="journal article" date="2015" name="MBio">
        <title>Genome-resolved metagenomic analysis reveals roles for candidate phyla and other microbial community members in biogeochemical transformations in oil reservoirs.</title>
        <authorList>
            <person name="Hu P."/>
            <person name="Tom L."/>
            <person name="Singh A."/>
            <person name="Thomas B.C."/>
            <person name="Baker B.J."/>
            <person name="Piceno Y.M."/>
            <person name="Andersen G.L."/>
            <person name="Banfield J.F."/>
        </authorList>
    </citation>
    <scope>NUCLEOTIDE SEQUENCE [LARGE SCALE GENOMIC DNA]</scope>
    <source>
        <strain evidence="3">56_747</strain>
    </source>
</reference>
<evidence type="ECO:0000313" key="2">
    <source>
        <dbReference type="EMBL" id="KUK44633.1"/>
    </source>
</evidence>
<evidence type="ECO:0000313" key="4">
    <source>
        <dbReference type="Proteomes" id="UP000053961"/>
    </source>
</evidence>
<dbReference type="Proteomes" id="UP000057043">
    <property type="component" value="Unassembled WGS sequence"/>
</dbReference>
<gene>
    <name evidence="2" type="ORF">XD72_1005</name>
    <name evidence="3" type="ORF">XE07_1563</name>
</gene>
<dbReference type="EMBL" id="LGHB01000025">
    <property type="protein sequence ID" value="KUK95842.1"/>
    <property type="molecule type" value="Genomic_DNA"/>
</dbReference>
<dbReference type="PATRIC" id="fig|301375.6.peg.729"/>
<evidence type="ECO:0000259" key="1">
    <source>
        <dbReference type="SMART" id="SM00849"/>
    </source>
</evidence>
<comment type="caution">
    <text evidence="2">The sequence shown here is derived from an EMBL/GenBank/DDBJ whole genome shotgun (WGS) entry which is preliminary data.</text>
</comment>
<reference evidence="4 5" key="2">
    <citation type="journal article" date="2015" name="MBio">
        <title>Genome-Resolved Metagenomic Analysis Reveals Roles for Candidate Phyla and Other Microbial Community Members in Biogeochemical Transformations in Oil Reservoirs.</title>
        <authorList>
            <person name="Hu P."/>
            <person name="Tom L."/>
            <person name="Singh A."/>
            <person name="Thomas B.C."/>
            <person name="Baker B.J."/>
            <person name="Piceno Y.M."/>
            <person name="Andersen G.L."/>
            <person name="Banfield J.F."/>
        </authorList>
    </citation>
    <scope>NUCLEOTIDE SEQUENCE [LARGE SCALE GENOMIC DNA]</scope>
    <source>
        <strain evidence="2">57_489</strain>
    </source>
</reference>
<evidence type="ECO:0000313" key="5">
    <source>
        <dbReference type="Proteomes" id="UP000057043"/>
    </source>
</evidence>
<dbReference type="CDD" id="cd16279">
    <property type="entry name" value="metallo-hydrolase-like_MBL-fold"/>
    <property type="match status" value="1"/>
</dbReference>
<dbReference type="SMART" id="SM00849">
    <property type="entry name" value="Lactamase_B"/>
    <property type="match status" value="1"/>
</dbReference>
<sequence>MKVTLLGTGDAIGTPKIGCRCPACVDALCGGRSRRLRFSILVENEEGKVLIDTSPDLRWQLIRTGISRVDGVIWTHAHYDHYAGFGDFHRVQSRVPTYALKETMDYILNYLYFMRPKRNVVEVGKPFEIAGMEFTLIEVNHPPICEAAGVVVREGGKKLAVTGDTTLQIPEVSLELMRDADLLIADAITPPGYNLTKHMNSEEALSLARDLAAKDVVLTHISHLFPSHDVAVKKWPLGHDMMAIEL</sequence>
<organism evidence="2 5">
    <name type="scientific">Methanothrix harundinacea</name>
    <dbReference type="NCBI Taxonomy" id="301375"/>
    <lineage>
        <taxon>Archaea</taxon>
        <taxon>Methanobacteriati</taxon>
        <taxon>Methanobacteriota</taxon>
        <taxon>Stenosarchaea group</taxon>
        <taxon>Methanomicrobia</taxon>
        <taxon>Methanotrichales</taxon>
        <taxon>Methanotrichaceae</taxon>
        <taxon>Methanothrix</taxon>
    </lineage>
</organism>
<dbReference type="Gene3D" id="3.60.15.10">
    <property type="entry name" value="Ribonuclease Z/Hydroxyacylglutathione hydrolase-like"/>
    <property type="match status" value="1"/>
</dbReference>
<dbReference type="EMBL" id="LGFT01000020">
    <property type="protein sequence ID" value="KUK44633.1"/>
    <property type="molecule type" value="Genomic_DNA"/>
</dbReference>
<feature type="domain" description="Metallo-beta-lactamase" evidence="1">
    <location>
        <begin position="36"/>
        <end position="228"/>
    </location>
</feature>
<dbReference type="PANTHER" id="PTHR42663:SF12">
    <property type="entry name" value="ATP-BINDING PROTEIN PHNP"/>
    <property type="match status" value="1"/>
</dbReference>
<dbReference type="PANTHER" id="PTHR42663">
    <property type="entry name" value="HYDROLASE C777.06C-RELATED-RELATED"/>
    <property type="match status" value="1"/>
</dbReference>
<evidence type="ECO:0000313" key="3">
    <source>
        <dbReference type="EMBL" id="KUK95842.1"/>
    </source>
</evidence>
<dbReference type="InterPro" id="IPR036866">
    <property type="entry name" value="RibonucZ/Hydroxyglut_hydro"/>
</dbReference>
<dbReference type="InterPro" id="IPR001279">
    <property type="entry name" value="Metallo-B-lactamas"/>
</dbReference>
<name>A0A117LFP8_9EURY</name>
<protein>
    <submittedName>
        <fullName evidence="2">Metallo-beta-lactamase domain protein</fullName>
    </submittedName>
</protein>
<dbReference type="AlphaFoldDB" id="A0A117LFP8"/>
<dbReference type="Proteomes" id="UP000053961">
    <property type="component" value="Unassembled WGS sequence"/>
</dbReference>
<dbReference type="Pfam" id="PF12706">
    <property type="entry name" value="Lactamase_B_2"/>
    <property type="match status" value="1"/>
</dbReference>
<dbReference type="SUPFAM" id="SSF56281">
    <property type="entry name" value="Metallo-hydrolase/oxidoreductase"/>
    <property type="match status" value="1"/>
</dbReference>